<sequence>MDEEGEVKKNGIKDEHSDGEIVPESLFEDGELENNHVDGIFSKKEKEVSEDPFNLYSLLKRQNKLDDKDTNSEDNFEASTSEAGDVDKLKGSANGSISAGHFKVSEIPRTGGSMVGLLEDVIKVGQVMGFKMEGVIANLEELIGTQGGKKKSKWRLTGKKTDELIGCENAPQEGKEKQALGIFFVSRWNVALSWVIDPQQDEAMLD</sequence>
<evidence type="ECO:0000256" key="1">
    <source>
        <dbReference type="SAM" id="MobiDB-lite"/>
    </source>
</evidence>
<name>A0ABQ4XUX0_9ASTR</name>
<gene>
    <name evidence="2" type="ORF">Tco_0683258</name>
</gene>
<protein>
    <submittedName>
        <fullName evidence="2">Uncharacterized protein</fullName>
    </submittedName>
</protein>
<feature type="compositionally biased region" description="Basic and acidic residues" evidence="1">
    <location>
        <begin position="33"/>
        <end position="49"/>
    </location>
</feature>
<comment type="caution">
    <text evidence="2">The sequence shown here is derived from an EMBL/GenBank/DDBJ whole genome shotgun (WGS) entry which is preliminary data.</text>
</comment>
<feature type="region of interest" description="Disordered" evidence="1">
    <location>
        <begin position="1"/>
        <end position="49"/>
    </location>
</feature>
<dbReference type="EMBL" id="BQNB010009808">
    <property type="protein sequence ID" value="GJS68693.1"/>
    <property type="molecule type" value="Genomic_DNA"/>
</dbReference>
<evidence type="ECO:0000313" key="3">
    <source>
        <dbReference type="Proteomes" id="UP001151760"/>
    </source>
</evidence>
<reference evidence="2" key="2">
    <citation type="submission" date="2022-01" db="EMBL/GenBank/DDBJ databases">
        <authorList>
            <person name="Yamashiro T."/>
            <person name="Shiraishi A."/>
            <person name="Satake H."/>
            <person name="Nakayama K."/>
        </authorList>
    </citation>
    <scope>NUCLEOTIDE SEQUENCE</scope>
</reference>
<keyword evidence="3" id="KW-1185">Reference proteome</keyword>
<dbReference type="Proteomes" id="UP001151760">
    <property type="component" value="Unassembled WGS sequence"/>
</dbReference>
<organism evidence="2 3">
    <name type="scientific">Tanacetum coccineum</name>
    <dbReference type="NCBI Taxonomy" id="301880"/>
    <lineage>
        <taxon>Eukaryota</taxon>
        <taxon>Viridiplantae</taxon>
        <taxon>Streptophyta</taxon>
        <taxon>Embryophyta</taxon>
        <taxon>Tracheophyta</taxon>
        <taxon>Spermatophyta</taxon>
        <taxon>Magnoliopsida</taxon>
        <taxon>eudicotyledons</taxon>
        <taxon>Gunneridae</taxon>
        <taxon>Pentapetalae</taxon>
        <taxon>asterids</taxon>
        <taxon>campanulids</taxon>
        <taxon>Asterales</taxon>
        <taxon>Asteraceae</taxon>
        <taxon>Asteroideae</taxon>
        <taxon>Anthemideae</taxon>
        <taxon>Anthemidinae</taxon>
        <taxon>Tanacetum</taxon>
    </lineage>
</organism>
<proteinExistence type="predicted"/>
<feature type="compositionally biased region" description="Basic and acidic residues" evidence="1">
    <location>
        <begin position="1"/>
        <end position="19"/>
    </location>
</feature>
<evidence type="ECO:0000313" key="2">
    <source>
        <dbReference type="EMBL" id="GJS68693.1"/>
    </source>
</evidence>
<reference evidence="2" key="1">
    <citation type="journal article" date="2022" name="Int. J. Mol. Sci.">
        <title>Draft Genome of Tanacetum Coccineum: Genomic Comparison of Closely Related Tanacetum-Family Plants.</title>
        <authorList>
            <person name="Yamashiro T."/>
            <person name="Shiraishi A."/>
            <person name="Nakayama K."/>
            <person name="Satake H."/>
        </authorList>
    </citation>
    <scope>NUCLEOTIDE SEQUENCE</scope>
</reference>
<feature type="region of interest" description="Disordered" evidence="1">
    <location>
        <begin position="64"/>
        <end position="83"/>
    </location>
</feature>
<accession>A0ABQ4XUX0</accession>